<feature type="compositionally biased region" description="Polar residues" evidence="1">
    <location>
        <begin position="425"/>
        <end position="435"/>
    </location>
</feature>
<comment type="caution">
    <text evidence="2">The sequence shown here is derived from an EMBL/GenBank/DDBJ whole genome shotgun (WGS) entry which is preliminary data.</text>
</comment>
<feature type="compositionally biased region" description="Basic and acidic residues" evidence="1">
    <location>
        <begin position="460"/>
        <end position="471"/>
    </location>
</feature>
<feature type="compositionally biased region" description="Basic residues" evidence="1">
    <location>
        <begin position="1"/>
        <end position="10"/>
    </location>
</feature>
<feature type="region of interest" description="Disordered" evidence="1">
    <location>
        <begin position="116"/>
        <end position="147"/>
    </location>
</feature>
<dbReference type="Proteomes" id="UP000811619">
    <property type="component" value="Unassembled WGS sequence"/>
</dbReference>
<evidence type="ECO:0008006" key="4">
    <source>
        <dbReference type="Google" id="ProtNLM"/>
    </source>
</evidence>
<feature type="compositionally biased region" description="Basic and acidic residues" evidence="1">
    <location>
        <begin position="508"/>
        <end position="528"/>
    </location>
</feature>
<dbReference type="EMBL" id="SRPY01000915">
    <property type="protein sequence ID" value="KAG5916170.1"/>
    <property type="molecule type" value="Genomic_DNA"/>
</dbReference>
<reference evidence="2" key="1">
    <citation type="journal article" date="2020" name="bioRxiv">
        <title>Whole genome comparisons of ergot fungi reveals the divergence and evolution of species within the genus Claviceps are the result of varying mechanisms driving genome evolution and host range expansion.</title>
        <authorList>
            <person name="Wyka S.A."/>
            <person name="Mondo S.J."/>
            <person name="Liu M."/>
            <person name="Dettman J."/>
            <person name="Nalam V."/>
            <person name="Broders K.D."/>
        </authorList>
    </citation>
    <scope>NUCLEOTIDE SEQUENCE</scope>
    <source>
        <strain evidence="2">CCC 489</strain>
    </source>
</reference>
<accession>A0A8K0J0R4</accession>
<feature type="compositionally biased region" description="Low complexity" evidence="1">
    <location>
        <begin position="472"/>
        <end position="483"/>
    </location>
</feature>
<protein>
    <recommendedName>
        <fullName evidence="4">TPX2 C-terminal domain-containing protein</fullName>
    </recommendedName>
</protein>
<feature type="region of interest" description="Disordered" evidence="1">
    <location>
        <begin position="269"/>
        <end position="298"/>
    </location>
</feature>
<evidence type="ECO:0000313" key="2">
    <source>
        <dbReference type="EMBL" id="KAG5916170.1"/>
    </source>
</evidence>
<proteinExistence type="predicted"/>
<evidence type="ECO:0000256" key="1">
    <source>
        <dbReference type="SAM" id="MobiDB-lite"/>
    </source>
</evidence>
<evidence type="ECO:0000313" key="3">
    <source>
        <dbReference type="Proteomes" id="UP000811619"/>
    </source>
</evidence>
<feature type="region of interest" description="Disordered" evidence="1">
    <location>
        <begin position="508"/>
        <end position="712"/>
    </location>
</feature>
<feature type="region of interest" description="Disordered" evidence="1">
    <location>
        <begin position="1"/>
        <end position="75"/>
    </location>
</feature>
<feature type="compositionally biased region" description="Low complexity" evidence="1">
    <location>
        <begin position="121"/>
        <end position="147"/>
    </location>
</feature>
<organism evidence="2 3">
    <name type="scientific">Claviceps africana</name>
    <dbReference type="NCBI Taxonomy" id="83212"/>
    <lineage>
        <taxon>Eukaryota</taxon>
        <taxon>Fungi</taxon>
        <taxon>Dikarya</taxon>
        <taxon>Ascomycota</taxon>
        <taxon>Pezizomycotina</taxon>
        <taxon>Sordariomycetes</taxon>
        <taxon>Hypocreomycetidae</taxon>
        <taxon>Hypocreales</taxon>
        <taxon>Clavicipitaceae</taxon>
        <taxon>Claviceps</taxon>
    </lineage>
</organism>
<dbReference type="AlphaFoldDB" id="A0A8K0J0R4"/>
<keyword evidence="3" id="KW-1185">Reference proteome</keyword>
<sequence length="712" mass="76310">MAHKSPKPARRGFAIFDDCGPASKDEHTATTRTASSVPDVLRELSRGKSQSRAVPIIDAAASSPAKSPRRESLRIEAKSTKCQAVVRFTPRAQRPQAHAEVFEPLVAVPEEAASLAETRDAVASPSPAEAGEENPAAAAAAATPSPSHLERQMLLPTATSNLCLEEQVEKHLAGQFEWIMTYPAGAGSRAVGDGITKRDGQASSTATVYGCNMLPARRRQSASQTPSELSTDVFTLLATALTGDSCHYPSMTERKDAVSSNPGQLCQVPPPPYPGTPVKASEVTTEAEPAASSPSLSVVRERTDSIASRWSGAGSFSVPRTEDSFEALDEAKNELEADGEVTCTSQHVDAREKTVQAGAGDASTKALTCKTNKRASVAGFSATVRVKSRQEKPPSLRRCASFTLQDKKTSQQGSSAQGLRKEASPFQSQRASNRLGTPRAPIKSSKPPTVPNFELPGEAVARRLKEQREARLAQQAEAQKAQAPPAPKPRLNKLLALPTFELPGEAISRRKREEREAKLRAEEEEARRRREFKARPVRQSIGPAAPPRETLTSRARQSKPLAQAAGEGEMGQKRLSVGLVGHHARVLLPNNKSPQTRGRSSRPATSKECRAASASTGRGGGQPSSVSLEALPVQRQRGRELVKQDGSPAQGRKKEKQERETTTQTARDGAAERSGMASREWAEKMRRKGLAGGQAKENQDDKSGLGPRHGQA</sequence>
<name>A0A8K0J0R4_9HYPO</name>
<feature type="region of interest" description="Disordered" evidence="1">
    <location>
        <begin position="385"/>
        <end position="491"/>
    </location>
</feature>
<feature type="compositionally biased region" description="Low complexity" evidence="1">
    <location>
        <begin position="284"/>
        <end position="295"/>
    </location>
</feature>
<dbReference type="OrthoDB" id="3946796at2759"/>
<feature type="compositionally biased region" description="Polar residues" evidence="1">
    <location>
        <begin position="590"/>
        <end position="604"/>
    </location>
</feature>
<gene>
    <name evidence="2" type="ORF">E4U42_007784</name>
</gene>